<dbReference type="NCBIfam" id="TIGR00060">
    <property type="entry name" value="L18_bact"/>
    <property type="match status" value="1"/>
</dbReference>
<organism evidence="9 10">
    <name type="scientific">Desulforhabdus amnigena</name>
    <dbReference type="NCBI Taxonomy" id="40218"/>
    <lineage>
        <taxon>Bacteria</taxon>
        <taxon>Pseudomonadati</taxon>
        <taxon>Thermodesulfobacteriota</taxon>
        <taxon>Syntrophobacteria</taxon>
        <taxon>Syntrophobacterales</taxon>
        <taxon>Syntrophobacteraceae</taxon>
        <taxon>Desulforhabdus</taxon>
    </lineage>
</organism>
<dbReference type="GO" id="GO:0008097">
    <property type="term" value="F:5S rRNA binding"/>
    <property type="evidence" value="ECO:0007669"/>
    <property type="project" value="TreeGrafter"/>
</dbReference>
<dbReference type="Pfam" id="PF00861">
    <property type="entry name" value="Ribosomal_L18p"/>
    <property type="match status" value="1"/>
</dbReference>
<dbReference type="Proteomes" id="UP001144372">
    <property type="component" value="Unassembled WGS sequence"/>
</dbReference>
<protein>
    <recommendedName>
        <fullName evidence="6 7">Large ribosomal subunit protein uL18</fullName>
    </recommendedName>
</protein>
<comment type="caution">
    <text evidence="9">The sequence shown here is derived from an EMBL/GenBank/DDBJ whole genome shotgun (WGS) entry which is preliminary data.</text>
</comment>
<evidence type="ECO:0000256" key="2">
    <source>
        <dbReference type="ARBA" id="ARBA00022730"/>
    </source>
</evidence>
<sequence length="129" mass="14345">MGRSTEMAKKTNPSEVARLKRKKRIRKNITGTQERPRLSIFRSDKHIYAQIIDDIQGVTLVAASTLSPEYKGMESPEGKVGAAKRVGEMIARKAQEKGISKVVFDRNGFIYHGRVQALADAARQAGLDF</sequence>
<evidence type="ECO:0000256" key="1">
    <source>
        <dbReference type="ARBA" id="ARBA00007116"/>
    </source>
</evidence>
<dbReference type="PANTHER" id="PTHR12899:SF3">
    <property type="entry name" value="LARGE RIBOSOMAL SUBUNIT PROTEIN UL18M"/>
    <property type="match status" value="1"/>
</dbReference>
<evidence type="ECO:0000313" key="10">
    <source>
        <dbReference type="Proteomes" id="UP001144372"/>
    </source>
</evidence>
<feature type="region of interest" description="Disordered" evidence="8">
    <location>
        <begin position="1"/>
        <end position="33"/>
    </location>
</feature>
<evidence type="ECO:0000256" key="7">
    <source>
        <dbReference type="HAMAP-Rule" id="MF_01337"/>
    </source>
</evidence>
<evidence type="ECO:0000256" key="4">
    <source>
        <dbReference type="ARBA" id="ARBA00022980"/>
    </source>
</evidence>
<comment type="function">
    <text evidence="7">This is one of the proteins that bind and probably mediate the attachment of the 5S RNA into the large ribosomal subunit, where it forms part of the central protuberance.</text>
</comment>
<dbReference type="SUPFAM" id="SSF53137">
    <property type="entry name" value="Translational machinery components"/>
    <property type="match status" value="1"/>
</dbReference>
<keyword evidence="10" id="KW-1185">Reference proteome</keyword>
<dbReference type="InterPro" id="IPR004389">
    <property type="entry name" value="Ribosomal_uL18_bac-type"/>
</dbReference>
<dbReference type="GO" id="GO:0022625">
    <property type="term" value="C:cytosolic large ribosomal subunit"/>
    <property type="evidence" value="ECO:0007669"/>
    <property type="project" value="TreeGrafter"/>
</dbReference>
<dbReference type="HAMAP" id="MF_01337_B">
    <property type="entry name" value="Ribosomal_uL18_B"/>
    <property type="match status" value="1"/>
</dbReference>
<dbReference type="GO" id="GO:0006412">
    <property type="term" value="P:translation"/>
    <property type="evidence" value="ECO:0007669"/>
    <property type="project" value="UniProtKB-UniRule"/>
</dbReference>
<dbReference type="CDD" id="cd00432">
    <property type="entry name" value="Ribosomal_L18_L5e"/>
    <property type="match status" value="1"/>
</dbReference>
<dbReference type="Gene3D" id="3.30.420.100">
    <property type="match status" value="1"/>
</dbReference>
<keyword evidence="5 7" id="KW-0687">Ribonucleoprotein</keyword>
<dbReference type="FunFam" id="3.30.420.100:FF:000001">
    <property type="entry name" value="50S ribosomal protein L18"/>
    <property type="match status" value="1"/>
</dbReference>
<evidence type="ECO:0000256" key="6">
    <source>
        <dbReference type="ARBA" id="ARBA00035197"/>
    </source>
</evidence>
<comment type="similarity">
    <text evidence="1 7">Belongs to the universal ribosomal protein uL18 family.</text>
</comment>
<dbReference type="InterPro" id="IPR057268">
    <property type="entry name" value="Ribosomal_L18"/>
</dbReference>
<reference evidence="9" key="1">
    <citation type="submission" date="2022-12" db="EMBL/GenBank/DDBJ databases">
        <title>Reference genome sequencing for broad-spectrum identification of bacterial and archaeal isolates by mass spectrometry.</title>
        <authorList>
            <person name="Sekiguchi Y."/>
            <person name="Tourlousse D.M."/>
        </authorList>
    </citation>
    <scope>NUCLEOTIDE SEQUENCE</scope>
    <source>
        <strain evidence="9">ASRB1</strain>
    </source>
</reference>
<accession>A0A9W6FW96</accession>
<proteinExistence type="inferred from homology"/>
<dbReference type="InterPro" id="IPR005484">
    <property type="entry name" value="Ribosomal_uL18_bac/plant/anim"/>
</dbReference>
<keyword evidence="4 7" id="KW-0689">Ribosomal protein</keyword>
<dbReference type="AlphaFoldDB" id="A0A9W6FW96"/>
<gene>
    <name evidence="7 9" type="primary">rplR</name>
    <name evidence="9" type="ORF">DAMNIGENAA_34990</name>
</gene>
<evidence type="ECO:0000313" key="9">
    <source>
        <dbReference type="EMBL" id="GLI36066.1"/>
    </source>
</evidence>
<dbReference type="PANTHER" id="PTHR12899">
    <property type="entry name" value="39S RIBOSOMAL PROTEIN L18, MITOCHONDRIAL"/>
    <property type="match status" value="1"/>
</dbReference>
<comment type="subunit">
    <text evidence="7">Part of the 50S ribosomal subunit; part of the 5S rRNA/L5/L18/L25 subcomplex. Contacts the 5S and 23S rRNAs.</text>
</comment>
<evidence type="ECO:0000256" key="5">
    <source>
        <dbReference type="ARBA" id="ARBA00023274"/>
    </source>
</evidence>
<dbReference type="EMBL" id="BSDR01000001">
    <property type="protein sequence ID" value="GLI36066.1"/>
    <property type="molecule type" value="Genomic_DNA"/>
</dbReference>
<evidence type="ECO:0000256" key="3">
    <source>
        <dbReference type="ARBA" id="ARBA00022884"/>
    </source>
</evidence>
<evidence type="ECO:0000256" key="8">
    <source>
        <dbReference type="SAM" id="MobiDB-lite"/>
    </source>
</evidence>
<keyword evidence="2 7" id="KW-0699">rRNA-binding</keyword>
<name>A0A9W6FW96_9BACT</name>
<dbReference type="GO" id="GO:0003735">
    <property type="term" value="F:structural constituent of ribosome"/>
    <property type="evidence" value="ECO:0007669"/>
    <property type="project" value="InterPro"/>
</dbReference>
<keyword evidence="3 7" id="KW-0694">RNA-binding</keyword>